<dbReference type="RefSeq" id="WP_277279532.1">
    <property type="nucleotide sequence ID" value="NZ_JAROCY010000016.1"/>
</dbReference>
<gene>
    <name evidence="7" type="ORF">POM99_16225</name>
</gene>
<protein>
    <recommendedName>
        <fullName evidence="6">Dipeptidyl-peptidase</fullName>
        <ecNumber evidence="6">3.4.14.-</ecNumber>
    </recommendedName>
</protein>
<keyword evidence="6" id="KW-0720">Serine protease</keyword>
<evidence type="ECO:0000256" key="6">
    <source>
        <dbReference type="RuleBase" id="RU366067"/>
    </source>
</evidence>
<feature type="chain" id="PRO_5044979207" description="Dipeptidyl-peptidase" evidence="6">
    <location>
        <begin position="25"/>
        <end position="682"/>
    </location>
</feature>
<organism evidence="7 8">
    <name type="scientific">Novosphingobium cyanobacteriorum</name>
    <dbReference type="NCBI Taxonomy" id="3024215"/>
    <lineage>
        <taxon>Bacteria</taxon>
        <taxon>Pseudomonadati</taxon>
        <taxon>Pseudomonadota</taxon>
        <taxon>Alphaproteobacteria</taxon>
        <taxon>Sphingomonadales</taxon>
        <taxon>Sphingomonadaceae</taxon>
        <taxon>Novosphingobium</taxon>
    </lineage>
</organism>
<comment type="caution">
    <text evidence="7">The sequence shown here is derived from an EMBL/GenBank/DDBJ whole genome shotgun (WGS) entry which is preliminary data.</text>
</comment>
<dbReference type="Pfam" id="PF10459">
    <property type="entry name" value="Peptidase_S46"/>
    <property type="match status" value="1"/>
</dbReference>
<comment type="similarity">
    <text evidence="1 6">Belongs to the peptidase S46 family.</text>
</comment>
<comment type="function">
    <text evidence="6">Catalyzes the removal of dipeptides from the N-terminus of oligopeptides.</text>
</comment>
<accession>A0ABT6CQQ2</accession>
<keyword evidence="4 6" id="KW-0732">Signal</keyword>
<dbReference type="PANTHER" id="PTHR38469:SF1">
    <property type="entry name" value="PERIPLASMIC PEPTIDASE SUBFAMILY S1B"/>
    <property type="match status" value="1"/>
</dbReference>
<sequence>MSLRAVTVALVAASLPLAAAPARADEGMWTFDGFPAAKMRKDYGWAPDQKWLDNVRASAVRLTGGCSASFVSADGLILTNHHCVVDCAQNLSTQASDLVANGFTAQTRAEERKCPGQQAEVVTMITDVTKDVKAAIGTAMGEALVKARDARIAEIEKAGCKDTATMRCQVVTLFGGGQYKLYTYRKYSDVRLVWAPEFQAAFFGGDPDNFNYPRYALDASFLRAYENGKPVKLKQYLKWNPRAPREGEATFVVGNPGSTQRLFTTDQLAFQREVQLPITNRVLSELRGRLLSAMEQSPEKKREGGDTLFGIENSLKVYVGRQSALNDPKFFNALADAEGDLKAKSAGNAAIGDPWGQVAGAVKAYRDVYLSYRFTQPSGDLYGYAEDLVKAAIEREKPNAEREPGYTDSALPLLEKQVLDEKPTYPWLERIWLEWSLSKAREYLGADDADTRLLLGKESPEGLAARLVEGSRLADPAVRKALWEGGMAAIRASNDPLIQYALKLEPRQRELKKVVDERYQGPLTAAGAKLADARFAAYGDALYPDATFTLRISYGKVAGWLERGAMVAPVTTMGGAFDRATGAEPFVLAKAYTANEAKIDKTTPYDFVTTNDIIGGNSGSPVVDKDGSVIGAAFDGNIHSLGGNYGYQPEVNRTVVVSTAAVQEALETIYPAPALVKELAAK</sequence>
<dbReference type="Proteomes" id="UP001222770">
    <property type="component" value="Unassembled WGS sequence"/>
</dbReference>
<keyword evidence="3 6" id="KW-0645">Protease</keyword>
<reference evidence="7 8" key="1">
    <citation type="submission" date="2023-03" db="EMBL/GenBank/DDBJ databases">
        <title>Novosphingobium cyanobacteriorum sp. nov., isolated from a eutrophic reservoir during the Microcystis bloom period.</title>
        <authorList>
            <person name="Kang M."/>
            <person name="Le V."/>
            <person name="Ko S.-R."/>
            <person name="Lee S.-A."/>
            <person name="Ahn C.-Y."/>
        </authorList>
    </citation>
    <scope>NUCLEOTIDE SEQUENCE [LARGE SCALE GENOMIC DNA]</scope>
    <source>
        <strain evidence="7 8">HBC54</strain>
    </source>
</reference>
<dbReference type="Gene3D" id="2.40.10.10">
    <property type="entry name" value="Trypsin-like serine proteases"/>
    <property type="match status" value="1"/>
</dbReference>
<keyword evidence="5 6" id="KW-0378">Hydrolase</keyword>
<dbReference type="InterPro" id="IPR019500">
    <property type="entry name" value="Pep_S46"/>
</dbReference>
<dbReference type="PANTHER" id="PTHR38469">
    <property type="entry name" value="PERIPLASMIC PEPTIDASE SUBFAMILY S1B"/>
    <property type="match status" value="1"/>
</dbReference>
<keyword evidence="8" id="KW-1185">Reference proteome</keyword>
<dbReference type="InterPro" id="IPR009003">
    <property type="entry name" value="Peptidase_S1_PA"/>
</dbReference>
<feature type="signal peptide" evidence="6">
    <location>
        <begin position="1"/>
        <end position="24"/>
    </location>
</feature>
<dbReference type="SUPFAM" id="SSF50494">
    <property type="entry name" value="Trypsin-like serine proteases"/>
    <property type="match status" value="1"/>
</dbReference>
<evidence type="ECO:0000313" key="7">
    <source>
        <dbReference type="EMBL" id="MDF8334757.1"/>
    </source>
</evidence>
<name>A0ABT6CQQ2_9SPHN</name>
<dbReference type="EMBL" id="JAROCY010000016">
    <property type="protein sequence ID" value="MDF8334757.1"/>
    <property type="molecule type" value="Genomic_DNA"/>
</dbReference>
<evidence type="ECO:0000256" key="1">
    <source>
        <dbReference type="ARBA" id="ARBA00010491"/>
    </source>
</evidence>
<evidence type="ECO:0000256" key="3">
    <source>
        <dbReference type="ARBA" id="ARBA00022670"/>
    </source>
</evidence>
<proteinExistence type="inferred from homology"/>
<dbReference type="EC" id="3.4.14.-" evidence="6"/>
<evidence type="ECO:0000256" key="5">
    <source>
        <dbReference type="ARBA" id="ARBA00022801"/>
    </source>
</evidence>
<evidence type="ECO:0000313" key="8">
    <source>
        <dbReference type="Proteomes" id="UP001222770"/>
    </source>
</evidence>
<evidence type="ECO:0000256" key="4">
    <source>
        <dbReference type="ARBA" id="ARBA00022729"/>
    </source>
</evidence>
<dbReference type="InterPro" id="IPR043504">
    <property type="entry name" value="Peptidase_S1_PA_chymotrypsin"/>
</dbReference>
<keyword evidence="2 6" id="KW-0031">Aminopeptidase</keyword>
<evidence type="ECO:0000256" key="2">
    <source>
        <dbReference type="ARBA" id="ARBA00022438"/>
    </source>
</evidence>